<dbReference type="EMBL" id="UZAK01032666">
    <property type="protein sequence ID" value="VDP29920.1"/>
    <property type="molecule type" value="Genomic_DNA"/>
</dbReference>
<feature type="region of interest" description="Disordered" evidence="1">
    <location>
        <begin position="1"/>
        <end position="23"/>
    </location>
</feature>
<proteinExistence type="predicted"/>
<reference evidence="2 3" key="2">
    <citation type="submission" date="2018-11" db="EMBL/GenBank/DDBJ databases">
        <authorList>
            <consortium name="Pathogen Informatics"/>
        </authorList>
    </citation>
    <scope>NUCLEOTIDE SEQUENCE [LARGE SCALE GENOMIC DNA]</scope>
    <source>
        <strain evidence="2">Dakar</strain>
        <strain evidence="3">Dakar, Senegal</strain>
    </source>
</reference>
<feature type="compositionally biased region" description="Low complexity" evidence="1">
    <location>
        <begin position="11"/>
        <end position="23"/>
    </location>
</feature>
<evidence type="ECO:0000256" key="1">
    <source>
        <dbReference type="SAM" id="MobiDB-lite"/>
    </source>
</evidence>
<keyword evidence="3" id="KW-1185">Reference proteome</keyword>
<protein>
    <submittedName>
        <fullName evidence="2 4">Uncharacterized protein</fullName>
    </submittedName>
</protein>
<name>A0A183JZV9_9TREM</name>
<evidence type="ECO:0000313" key="4">
    <source>
        <dbReference type="WBParaSite" id="SCUD_0000826701-mRNA-1"/>
    </source>
</evidence>
<dbReference type="WBParaSite" id="SCUD_0000826701-mRNA-1">
    <property type="protein sequence ID" value="SCUD_0000826701-mRNA-1"/>
    <property type="gene ID" value="SCUD_0000826701"/>
</dbReference>
<organism evidence="4">
    <name type="scientific">Schistosoma curassoni</name>
    <dbReference type="NCBI Taxonomy" id="6186"/>
    <lineage>
        <taxon>Eukaryota</taxon>
        <taxon>Metazoa</taxon>
        <taxon>Spiralia</taxon>
        <taxon>Lophotrochozoa</taxon>
        <taxon>Platyhelminthes</taxon>
        <taxon>Trematoda</taxon>
        <taxon>Digenea</taxon>
        <taxon>Strigeidida</taxon>
        <taxon>Schistosomatoidea</taxon>
        <taxon>Schistosomatidae</taxon>
        <taxon>Schistosoma</taxon>
    </lineage>
</organism>
<reference evidence="4" key="1">
    <citation type="submission" date="2016-06" db="UniProtKB">
        <authorList>
            <consortium name="WormBaseParasite"/>
        </authorList>
    </citation>
    <scope>IDENTIFICATION</scope>
</reference>
<evidence type="ECO:0000313" key="3">
    <source>
        <dbReference type="Proteomes" id="UP000279833"/>
    </source>
</evidence>
<sequence length="72" mass="8225">MSMVFTNNIETPSSSSSSSPPTTTVGLQLVNNLLLFLLYRYCNNRSRCVESVTHEYQQQQQKNHLTKCVPFL</sequence>
<evidence type="ECO:0000313" key="2">
    <source>
        <dbReference type="EMBL" id="VDP29920.1"/>
    </source>
</evidence>
<feature type="compositionally biased region" description="Polar residues" evidence="1">
    <location>
        <begin position="1"/>
        <end position="10"/>
    </location>
</feature>
<dbReference type="Proteomes" id="UP000279833">
    <property type="component" value="Unassembled WGS sequence"/>
</dbReference>
<accession>A0A183JZV9</accession>
<gene>
    <name evidence="2" type="ORF">SCUD_LOCUS8267</name>
</gene>
<dbReference type="AlphaFoldDB" id="A0A183JZV9"/>